<evidence type="ECO:0000256" key="2">
    <source>
        <dbReference type="ARBA" id="ARBA00004776"/>
    </source>
</evidence>
<comment type="pathway">
    <text evidence="2">Cell wall biogenesis; cell wall polysaccharide biosynthesis.</text>
</comment>
<comment type="similarity">
    <text evidence="10">Belongs to the peptidase M15 family.</text>
</comment>
<proteinExistence type="inferred from homology"/>
<dbReference type="PANTHER" id="PTHR37425:SF1">
    <property type="entry name" value="OUTER MEMBRANE PROTEIN"/>
    <property type="match status" value="1"/>
</dbReference>
<comment type="cofactor">
    <cofactor evidence="1">
        <name>Zn(2+)</name>
        <dbReference type="ChEBI" id="CHEBI:29105"/>
    </cofactor>
</comment>
<keyword evidence="4" id="KW-0479">Metal-binding</keyword>
<keyword evidence="7" id="KW-0862">Zinc</keyword>
<evidence type="ECO:0000256" key="11">
    <source>
        <dbReference type="ARBA" id="ARBA00093666"/>
    </source>
</evidence>
<keyword evidence="5 12" id="KW-0732">Signal</keyword>
<dbReference type="InterPro" id="IPR009045">
    <property type="entry name" value="Zn_M74/Hedgehog-like"/>
</dbReference>
<evidence type="ECO:0000256" key="6">
    <source>
        <dbReference type="ARBA" id="ARBA00022801"/>
    </source>
</evidence>
<name>A0ABW4XQ70_9GAMM</name>
<feature type="signal peptide" evidence="12">
    <location>
        <begin position="1"/>
        <end position="27"/>
    </location>
</feature>
<dbReference type="Pfam" id="PF05951">
    <property type="entry name" value="Peptidase_M15_2"/>
    <property type="match status" value="1"/>
</dbReference>
<keyword evidence="3" id="KW-0645">Protease</keyword>
<evidence type="ECO:0000256" key="1">
    <source>
        <dbReference type="ARBA" id="ARBA00001947"/>
    </source>
</evidence>
<dbReference type="EMBL" id="JBHUHT010000028">
    <property type="protein sequence ID" value="MFD2097725.1"/>
    <property type="molecule type" value="Genomic_DNA"/>
</dbReference>
<sequence length="185" mass="20457">MKRRTFIKTIAGSASAMALTTPLSVFASKQSAQSEKSLSLFNLHTGERLQLTYANADGYNADSLAKIAHLLRDRRTSEVHPIDVRTLDFLHHVWQSSGVDGEIGIISGYRSPKTNANLANKSGGVAKRSLHMQGKAIDFRIQGAELATIRDIAWQSKLGGVGYYPKDQFVHIDCGRVRFWGWQPS</sequence>
<dbReference type="InterPro" id="IPR010275">
    <property type="entry name" value="MepK"/>
</dbReference>
<dbReference type="PANTHER" id="PTHR37425">
    <property type="match status" value="1"/>
</dbReference>
<evidence type="ECO:0000313" key="13">
    <source>
        <dbReference type="EMBL" id="MFD2097725.1"/>
    </source>
</evidence>
<evidence type="ECO:0000256" key="5">
    <source>
        <dbReference type="ARBA" id="ARBA00022729"/>
    </source>
</evidence>
<evidence type="ECO:0000256" key="4">
    <source>
        <dbReference type="ARBA" id="ARBA00022723"/>
    </source>
</evidence>
<evidence type="ECO:0000256" key="12">
    <source>
        <dbReference type="SAM" id="SignalP"/>
    </source>
</evidence>
<evidence type="ECO:0000256" key="8">
    <source>
        <dbReference type="ARBA" id="ARBA00023049"/>
    </source>
</evidence>
<feature type="chain" id="PRO_5046243980" description="Murein endopeptidase K" evidence="12">
    <location>
        <begin position="28"/>
        <end position="185"/>
    </location>
</feature>
<dbReference type="SUPFAM" id="SSF55166">
    <property type="entry name" value="Hedgehog/DD-peptidase"/>
    <property type="match status" value="1"/>
</dbReference>
<keyword evidence="14" id="KW-1185">Reference proteome</keyword>
<dbReference type="Gene3D" id="3.30.1380.10">
    <property type="match status" value="1"/>
</dbReference>
<evidence type="ECO:0000256" key="10">
    <source>
        <dbReference type="ARBA" id="ARBA00093448"/>
    </source>
</evidence>
<dbReference type="RefSeq" id="WP_345341936.1">
    <property type="nucleotide sequence ID" value="NZ_BAABLI010000032.1"/>
</dbReference>
<evidence type="ECO:0000256" key="7">
    <source>
        <dbReference type="ARBA" id="ARBA00022833"/>
    </source>
</evidence>
<keyword evidence="9" id="KW-0961">Cell wall biogenesis/degradation</keyword>
<accession>A0ABW4XQ70</accession>
<comment type="caution">
    <text evidence="13">The sequence shown here is derived from an EMBL/GenBank/DDBJ whole genome shotgun (WGS) entry which is preliminary data.</text>
</comment>
<evidence type="ECO:0000256" key="3">
    <source>
        <dbReference type="ARBA" id="ARBA00022670"/>
    </source>
</evidence>
<evidence type="ECO:0000313" key="14">
    <source>
        <dbReference type="Proteomes" id="UP001597380"/>
    </source>
</evidence>
<evidence type="ECO:0000256" key="9">
    <source>
        <dbReference type="ARBA" id="ARBA00023316"/>
    </source>
</evidence>
<gene>
    <name evidence="13" type="ORF">ACFSJ3_17175</name>
</gene>
<organism evidence="13 14">
    <name type="scientific">Corallincola platygyrae</name>
    <dbReference type="NCBI Taxonomy" id="1193278"/>
    <lineage>
        <taxon>Bacteria</taxon>
        <taxon>Pseudomonadati</taxon>
        <taxon>Pseudomonadota</taxon>
        <taxon>Gammaproteobacteria</taxon>
        <taxon>Alteromonadales</taxon>
        <taxon>Psychromonadaceae</taxon>
        <taxon>Corallincola</taxon>
    </lineage>
</organism>
<dbReference type="CDD" id="cd14844">
    <property type="entry name" value="Zn-DD-carboxypeptidase_like"/>
    <property type="match status" value="1"/>
</dbReference>
<keyword evidence="8" id="KW-0482">Metalloprotease</keyword>
<reference evidence="14" key="1">
    <citation type="journal article" date="2019" name="Int. J. Syst. Evol. Microbiol.">
        <title>The Global Catalogue of Microorganisms (GCM) 10K type strain sequencing project: providing services to taxonomists for standard genome sequencing and annotation.</title>
        <authorList>
            <consortium name="The Broad Institute Genomics Platform"/>
            <consortium name="The Broad Institute Genome Sequencing Center for Infectious Disease"/>
            <person name="Wu L."/>
            <person name="Ma J."/>
        </authorList>
    </citation>
    <scope>NUCLEOTIDE SEQUENCE [LARGE SCALE GENOMIC DNA]</scope>
    <source>
        <strain evidence="14">CGMCC 1.10992</strain>
    </source>
</reference>
<protein>
    <recommendedName>
        <fullName evidence="11">Murein endopeptidase K</fullName>
    </recommendedName>
</protein>
<keyword evidence="6" id="KW-0378">Hydrolase</keyword>
<dbReference type="Proteomes" id="UP001597380">
    <property type="component" value="Unassembled WGS sequence"/>
</dbReference>